<evidence type="ECO:0000256" key="1">
    <source>
        <dbReference type="SAM" id="MobiDB-lite"/>
    </source>
</evidence>
<dbReference type="AlphaFoldDB" id="A0A8S0PU41"/>
<name>A0A8S0PU41_OLEEU</name>
<dbReference type="Proteomes" id="UP000594638">
    <property type="component" value="Unassembled WGS sequence"/>
</dbReference>
<evidence type="ECO:0000313" key="4">
    <source>
        <dbReference type="Proteomes" id="UP000594638"/>
    </source>
</evidence>
<dbReference type="InterPro" id="IPR036885">
    <property type="entry name" value="SWIB_MDM2_dom_sf"/>
</dbReference>
<proteinExistence type="predicted"/>
<dbReference type="Gene3D" id="1.10.245.10">
    <property type="entry name" value="SWIB/MDM2 domain"/>
    <property type="match status" value="1"/>
</dbReference>
<dbReference type="OrthoDB" id="10251073at2759"/>
<dbReference type="CDD" id="cd10567">
    <property type="entry name" value="SWIB-MDM2_like"/>
    <property type="match status" value="1"/>
</dbReference>
<dbReference type="InterPro" id="IPR019835">
    <property type="entry name" value="SWIB_domain"/>
</dbReference>
<gene>
    <name evidence="3" type="ORF">OLEA9_A038152</name>
</gene>
<dbReference type="PROSITE" id="PS51925">
    <property type="entry name" value="SWIB_MDM2"/>
    <property type="match status" value="1"/>
</dbReference>
<dbReference type="PANTHER" id="PTHR13844">
    <property type="entry name" value="SWI/SNF-RELATED MATRIX-ASSOCIATED ACTIN-DEPENDENT REGULATOR OF CHROMATIN SUBFAMILY D"/>
    <property type="match status" value="1"/>
</dbReference>
<feature type="region of interest" description="Disordered" evidence="1">
    <location>
        <begin position="26"/>
        <end position="46"/>
    </location>
</feature>
<keyword evidence="4" id="KW-1185">Reference proteome</keyword>
<reference evidence="3 4" key="1">
    <citation type="submission" date="2019-12" db="EMBL/GenBank/DDBJ databases">
        <authorList>
            <person name="Alioto T."/>
            <person name="Alioto T."/>
            <person name="Gomez Garrido J."/>
        </authorList>
    </citation>
    <scope>NUCLEOTIDE SEQUENCE [LARGE SCALE GENOMIC DNA]</scope>
</reference>
<evidence type="ECO:0000259" key="2">
    <source>
        <dbReference type="PROSITE" id="PS51925"/>
    </source>
</evidence>
<accession>A0A8S0PU41</accession>
<dbReference type="InterPro" id="IPR003121">
    <property type="entry name" value="SWIB_MDM2_domain"/>
</dbReference>
<sequence length="214" mass="23418">MASFRVFGNKCRALMAPAKSAAASTSTSTSTSTFSSTPKATKTTTATKAKSGNAGILKVQNVSPALAKFIGSSEASRSGAVKKIWEYVKSHNLQNPDNKREIYCDDTLKTIFDGKDKEGAMFRVSLLRYGASLQLMVELSHGHIYSKLRESGEEEPTTSRGLKGVQPTKRNGKAELKILTAQQSLLQELWYGSRIAAAVKNRHYLWNKAVREVV</sequence>
<dbReference type="Gramene" id="OE9A038152T1">
    <property type="protein sequence ID" value="OE9A038152C1"/>
    <property type="gene ID" value="OE9A038152"/>
</dbReference>
<evidence type="ECO:0000313" key="3">
    <source>
        <dbReference type="EMBL" id="CAA2956342.1"/>
    </source>
</evidence>
<organism evidence="3 4">
    <name type="scientific">Olea europaea subsp. europaea</name>
    <dbReference type="NCBI Taxonomy" id="158383"/>
    <lineage>
        <taxon>Eukaryota</taxon>
        <taxon>Viridiplantae</taxon>
        <taxon>Streptophyta</taxon>
        <taxon>Embryophyta</taxon>
        <taxon>Tracheophyta</taxon>
        <taxon>Spermatophyta</taxon>
        <taxon>Magnoliopsida</taxon>
        <taxon>eudicotyledons</taxon>
        <taxon>Gunneridae</taxon>
        <taxon>Pentapetalae</taxon>
        <taxon>asterids</taxon>
        <taxon>lamiids</taxon>
        <taxon>Lamiales</taxon>
        <taxon>Oleaceae</taxon>
        <taxon>Oleeae</taxon>
        <taxon>Olea</taxon>
    </lineage>
</organism>
<feature type="domain" description="DM2" evidence="2">
    <location>
        <begin position="55"/>
        <end position="137"/>
    </location>
</feature>
<dbReference type="Pfam" id="PF02201">
    <property type="entry name" value="SWIB"/>
    <property type="match status" value="1"/>
</dbReference>
<dbReference type="SUPFAM" id="SSF47592">
    <property type="entry name" value="SWIB/MDM2 domain"/>
    <property type="match status" value="1"/>
</dbReference>
<dbReference type="EMBL" id="CACTIH010000184">
    <property type="protein sequence ID" value="CAA2956342.1"/>
    <property type="molecule type" value="Genomic_DNA"/>
</dbReference>
<comment type="caution">
    <text evidence="3">The sequence shown here is derived from an EMBL/GenBank/DDBJ whole genome shotgun (WGS) entry which is preliminary data.</text>
</comment>
<dbReference type="SMART" id="SM00151">
    <property type="entry name" value="SWIB"/>
    <property type="match status" value="1"/>
</dbReference>
<protein>
    <submittedName>
        <fullName evidence="3">Upstream activation factor subunit UAF30-like</fullName>
    </submittedName>
</protein>